<organism evidence="2 3">
    <name type="scientific">Pythium oligandrum</name>
    <name type="common">Mycoparasitic fungus</name>
    <dbReference type="NCBI Taxonomy" id="41045"/>
    <lineage>
        <taxon>Eukaryota</taxon>
        <taxon>Sar</taxon>
        <taxon>Stramenopiles</taxon>
        <taxon>Oomycota</taxon>
        <taxon>Peronosporomycetes</taxon>
        <taxon>Pythiales</taxon>
        <taxon>Pythiaceae</taxon>
        <taxon>Pythium</taxon>
    </lineage>
</organism>
<comment type="caution">
    <text evidence="2">The sequence shown here is derived from an EMBL/GenBank/DDBJ whole genome shotgun (WGS) entry which is preliminary data.</text>
</comment>
<dbReference type="InterPro" id="IPR001202">
    <property type="entry name" value="WW_dom"/>
</dbReference>
<accession>A0A8K1FLE1</accession>
<proteinExistence type="predicted"/>
<name>A0A8K1FLE1_PYTOL</name>
<keyword evidence="3" id="KW-1185">Reference proteome</keyword>
<sequence>MEPSDSDAEPRALGVLRRAMRSNEHWRPTVVLAKCLGVTHQKLQLTQRKDDPANLVWTTVLVLVFCTERLADTHELWYEMAQAATTWLYLQPHFVENRDDLVHSACALLGIRDAASLLATVFPEPKDEETLALEAVLGDWKICYLEQPPYTMYYWNEKTNVSTWRNPIETAKLEKERLEALERRKALLAKALPQRLVINRDRYVAPEIPLCHSCEKEADILCLACDSTYFCAECCDIAHCNRMKVSHIEQSFRYKECLGIKGFPVKKEQTI</sequence>
<dbReference type="PROSITE" id="PS50020">
    <property type="entry name" value="WW_DOMAIN_2"/>
    <property type="match status" value="1"/>
</dbReference>
<dbReference type="OrthoDB" id="295536at2759"/>
<feature type="domain" description="WW" evidence="1">
    <location>
        <begin position="134"/>
        <end position="169"/>
    </location>
</feature>
<reference evidence="2" key="1">
    <citation type="submission" date="2019-03" db="EMBL/GenBank/DDBJ databases">
        <title>Long read genome sequence of the mycoparasitic Pythium oligandrum ATCC 38472 isolated from sugarbeet rhizosphere.</title>
        <authorList>
            <person name="Gaulin E."/>
        </authorList>
    </citation>
    <scope>NUCLEOTIDE SEQUENCE</scope>
    <source>
        <strain evidence="2">ATCC 38472_TT</strain>
    </source>
</reference>
<evidence type="ECO:0000313" key="2">
    <source>
        <dbReference type="EMBL" id="TMW67036.1"/>
    </source>
</evidence>
<dbReference type="Proteomes" id="UP000794436">
    <property type="component" value="Unassembled WGS sequence"/>
</dbReference>
<dbReference type="AlphaFoldDB" id="A0A8K1FLE1"/>
<gene>
    <name evidence="2" type="ORF">Poli38472_012152</name>
</gene>
<evidence type="ECO:0000313" key="3">
    <source>
        <dbReference type="Proteomes" id="UP000794436"/>
    </source>
</evidence>
<dbReference type="EMBL" id="SPLM01000006">
    <property type="protein sequence ID" value="TMW67036.1"/>
    <property type="molecule type" value="Genomic_DNA"/>
</dbReference>
<protein>
    <recommendedName>
        <fullName evidence="1">WW domain-containing protein</fullName>
    </recommendedName>
</protein>
<evidence type="ECO:0000259" key="1">
    <source>
        <dbReference type="PROSITE" id="PS50020"/>
    </source>
</evidence>